<sequence>MIVVCSGEGVSDLGACINHAGFCQDEMYKLGPLTYIIDYIIEEVMQYSPLQTHLGTYRYYSEAYLTQRLAAKKNERRGFVFAGRKHGVETGLFFFNALMLGEISKELEAAEGDVAVAILFRDSDGTNSDPSDIWEQKKTSIEEGFRRAEFTRGVPMVPRPKSESWFICAAKENPYQHCADLEELSGNDKSPNSAKKMLSTILEGEATNERLLTWLEANGMDCRKLAEEMPSFAKFYERLISVLHAI</sequence>
<dbReference type="Proteomes" id="UP000002704">
    <property type="component" value="Chromosome"/>
</dbReference>
<evidence type="ECO:0000313" key="1">
    <source>
        <dbReference type="EMBL" id="ABA74032.1"/>
    </source>
</evidence>
<dbReference type="KEGG" id="pfo:Pfl01_2289"/>
<dbReference type="EMBL" id="CP000094">
    <property type="protein sequence ID" value="ABA74032.1"/>
    <property type="molecule type" value="Genomic_DNA"/>
</dbReference>
<gene>
    <name evidence="1" type="ordered locus">Pfl01_2289</name>
</gene>
<reference evidence="1 2" key="1">
    <citation type="journal article" date="2009" name="Genome Biol.">
        <title>Genomic and genetic analyses of diversity and plant interactions of Pseudomonas fluorescens.</title>
        <authorList>
            <person name="Silby M.W."/>
            <person name="Cerdeno-Tarraga A.M."/>
            <person name="Vernikos G.S."/>
            <person name="Giddens S.R."/>
            <person name="Jackson R.W."/>
            <person name="Preston G.M."/>
            <person name="Zhang X.X."/>
            <person name="Moon C.D."/>
            <person name="Gehrig S.M."/>
            <person name="Godfrey S.A."/>
            <person name="Knight C.G."/>
            <person name="Malone J.G."/>
            <person name="Robinson Z."/>
            <person name="Spiers A.J."/>
            <person name="Harris S."/>
            <person name="Challis G.L."/>
            <person name="Yaxley A.M."/>
            <person name="Harris D."/>
            <person name="Seeger K."/>
            <person name="Murphy L."/>
            <person name="Rutter S."/>
            <person name="Squares R."/>
            <person name="Quail M.A."/>
            <person name="Saunders E."/>
            <person name="Mavromatis K."/>
            <person name="Brettin T.S."/>
            <person name="Bentley S.D."/>
            <person name="Hothersall J."/>
            <person name="Stephens E."/>
            <person name="Thomas C.M."/>
            <person name="Parkhill J."/>
            <person name="Levy S.B."/>
            <person name="Rainey P.B."/>
            <person name="Thomson N.R."/>
        </authorList>
    </citation>
    <scope>NUCLEOTIDE SEQUENCE [LARGE SCALE GENOMIC DNA]</scope>
    <source>
        <strain evidence="1 2">Pf0-1</strain>
    </source>
</reference>
<accession>Q3KDX4</accession>
<proteinExistence type="predicted"/>
<organism evidence="1 2">
    <name type="scientific">Pseudomonas fluorescens (strain Pf0-1)</name>
    <dbReference type="NCBI Taxonomy" id="205922"/>
    <lineage>
        <taxon>Bacteria</taxon>
        <taxon>Pseudomonadati</taxon>
        <taxon>Pseudomonadota</taxon>
        <taxon>Gammaproteobacteria</taxon>
        <taxon>Pseudomonadales</taxon>
        <taxon>Pseudomonadaceae</taxon>
        <taxon>Pseudomonas</taxon>
    </lineage>
</organism>
<dbReference type="HOGENOM" id="CLU_1128315_0_0_6"/>
<evidence type="ECO:0000313" key="2">
    <source>
        <dbReference type="Proteomes" id="UP000002704"/>
    </source>
</evidence>
<dbReference type="AlphaFoldDB" id="Q3KDX4"/>
<dbReference type="eggNOG" id="ENOG5031KA1">
    <property type="taxonomic scope" value="Bacteria"/>
</dbReference>
<protein>
    <submittedName>
        <fullName evidence="1">Uncharacterized protein</fullName>
    </submittedName>
</protein>
<name>Q3KDX4_PSEPF</name>